<name>G4TWL3_SERID</name>
<protein>
    <recommendedName>
        <fullName evidence="6">ADP-ribosylation factor-like protein 2</fullName>
    </recommendedName>
</protein>
<evidence type="ECO:0000256" key="4">
    <source>
        <dbReference type="ARBA" id="ARBA00023134"/>
    </source>
</evidence>
<dbReference type="GO" id="GO:0003924">
    <property type="term" value="F:GTPase activity"/>
    <property type="evidence" value="ECO:0007669"/>
    <property type="project" value="InterPro"/>
</dbReference>
<dbReference type="InterPro" id="IPR045873">
    <property type="entry name" value="Arl2"/>
</dbReference>
<feature type="binding site" evidence="7">
    <location>
        <begin position="23"/>
        <end position="30"/>
    </location>
    <ligand>
        <name>GTP</name>
        <dbReference type="ChEBI" id="CHEBI:37565"/>
    </ligand>
</feature>
<dbReference type="FunFam" id="3.40.50.300:FF:000393">
    <property type="entry name" value="ADP-ribosylation factor-like 2, arl2"/>
    <property type="match status" value="1"/>
</dbReference>
<dbReference type="EMBL" id="CAFZ01000503">
    <property type="protein sequence ID" value="CCA75706.1"/>
    <property type="molecule type" value="Genomic_DNA"/>
</dbReference>
<dbReference type="CDD" id="cd04154">
    <property type="entry name" value="Arl2"/>
    <property type="match status" value="1"/>
</dbReference>
<dbReference type="Proteomes" id="UP000007148">
    <property type="component" value="Unassembled WGS sequence"/>
</dbReference>
<keyword evidence="5" id="KW-0449">Lipoprotein</keyword>
<dbReference type="AlphaFoldDB" id="G4TWL3"/>
<evidence type="ECO:0000256" key="3">
    <source>
        <dbReference type="ARBA" id="ARBA00022741"/>
    </source>
</evidence>
<feature type="binding site" evidence="7">
    <location>
        <begin position="125"/>
        <end position="128"/>
    </location>
    <ligand>
        <name>GTP</name>
        <dbReference type="ChEBI" id="CHEBI:37565"/>
    </ligand>
</feature>
<evidence type="ECO:0000256" key="2">
    <source>
        <dbReference type="ARBA" id="ARBA00022707"/>
    </source>
</evidence>
<evidence type="ECO:0000313" key="10">
    <source>
        <dbReference type="EMBL" id="CCA75706.1"/>
    </source>
</evidence>
<keyword evidence="8" id="KW-0479">Metal-binding</keyword>
<dbReference type="eggNOG" id="KOG0073">
    <property type="taxonomic scope" value="Eukaryota"/>
</dbReference>
<reference evidence="10 11" key="1">
    <citation type="journal article" date="2011" name="PLoS Pathog.">
        <title>Endophytic Life Strategies Decoded by Genome and Transcriptome Analyses of the Mutualistic Root Symbiont Piriformospora indica.</title>
        <authorList>
            <person name="Zuccaro A."/>
            <person name="Lahrmann U."/>
            <person name="Guldener U."/>
            <person name="Langen G."/>
            <person name="Pfiffi S."/>
            <person name="Biedenkopf D."/>
            <person name="Wong P."/>
            <person name="Samans B."/>
            <person name="Grimm C."/>
            <person name="Basiewicz M."/>
            <person name="Murat C."/>
            <person name="Martin F."/>
            <person name="Kogel K.H."/>
        </authorList>
    </citation>
    <scope>NUCLEOTIDE SEQUENCE [LARGE SCALE GENOMIC DNA]</scope>
    <source>
        <strain evidence="10 11">DSM 11827</strain>
    </source>
</reference>
<dbReference type="SMART" id="SM00177">
    <property type="entry name" value="ARF"/>
    <property type="match status" value="1"/>
</dbReference>
<dbReference type="InterPro" id="IPR006689">
    <property type="entry name" value="Small_GTPase_ARF/SAR"/>
</dbReference>
<dbReference type="SMART" id="SM00178">
    <property type="entry name" value="SAR"/>
    <property type="match status" value="1"/>
</dbReference>
<dbReference type="NCBIfam" id="TIGR00231">
    <property type="entry name" value="small_GTP"/>
    <property type="match status" value="1"/>
</dbReference>
<dbReference type="HOGENOM" id="CLU_040729_12_3_1"/>
<dbReference type="FunCoup" id="G4TWL3">
    <property type="interactions" value="120"/>
</dbReference>
<evidence type="ECO:0000256" key="9">
    <source>
        <dbReference type="RuleBase" id="RU003925"/>
    </source>
</evidence>
<dbReference type="InParanoid" id="G4TWL3"/>
<sequence>MGLLTVIRKNRRKERQMRILFLGLDNAGKTTIIKKLNNEDVLSVSPTLGFNIKTFVHGKYTLNIWDVGGQKTLRPYWRNYFEQTDALVWVVDSSDHMRMNDCKAELHALLLEERLAGASLLVFANKRDIQGSLSEADIRDALDLRAIKTHNWKIQSCSAMTGEGLVTGMDWVVNDVAGRLYYSTTE</sequence>
<evidence type="ECO:0000256" key="7">
    <source>
        <dbReference type="PIRSR" id="PIRSR606689-1"/>
    </source>
</evidence>
<evidence type="ECO:0000256" key="6">
    <source>
        <dbReference type="ARBA" id="ARBA00026198"/>
    </source>
</evidence>
<evidence type="ECO:0000256" key="8">
    <source>
        <dbReference type="PIRSR" id="PIRSR606689-2"/>
    </source>
</evidence>
<dbReference type="OrthoDB" id="2011769at2759"/>
<evidence type="ECO:0000256" key="1">
    <source>
        <dbReference type="ARBA" id="ARBA00010290"/>
    </source>
</evidence>
<dbReference type="OMA" id="KTHHWQI"/>
<dbReference type="GO" id="GO:0046872">
    <property type="term" value="F:metal ion binding"/>
    <property type="evidence" value="ECO:0007669"/>
    <property type="project" value="UniProtKB-KW"/>
</dbReference>
<keyword evidence="2" id="KW-0519">Myristate</keyword>
<proteinExistence type="inferred from homology"/>
<keyword evidence="8" id="KW-0460">Magnesium</keyword>
<dbReference type="Gene3D" id="3.40.50.300">
    <property type="entry name" value="P-loop containing nucleotide triphosphate hydrolases"/>
    <property type="match status" value="1"/>
</dbReference>
<feature type="binding site" evidence="8">
    <location>
        <position position="47"/>
    </location>
    <ligand>
        <name>Mg(2+)</name>
        <dbReference type="ChEBI" id="CHEBI:18420"/>
    </ligand>
</feature>
<dbReference type="InterPro" id="IPR005225">
    <property type="entry name" value="Small_GTP-bd"/>
</dbReference>
<keyword evidence="3 7" id="KW-0547">Nucleotide-binding</keyword>
<dbReference type="GO" id="GO:0005525">
    <property type="term" value="F:GTP binding"/>
    <property type="evidence" value="ECO:0007669"/>
    <property type="project" value="UniProtKB-KW"/>
</dbReference>
<dbReference type="Pfam" id="PF00025">
    <property type="entry name" value="Arf"/>
    <property type="match status" value="1"/>
</dbReference>
<keyword evidence="4 7" id="KW-0342">GTP-binding</keyword>
<comment type="similarity">
    <text evidence="1 9">Belongs to the small GTPase superfamily. Arf family.</text>
</comment>
<organism evidence="10 11">
    <name type="scientific">Serendipita indica (strain DSM 11827)</name>
    <name type="common">Root endophyte fungus</name>
    <name type="synonym">Piriformospora indica</name>
    <dbReference type="NCBI Taxonomy" id="1109443"/>
    <lineage>
        <taxon>Eukaryota</taxon>
        <taxon>Fungi</taxon>
        <taxon>Dikarya</taxon>
        <taxon>Basidiomycota</taxon>
        <taxon>Agaricomycotina</taxon>
        <taxon>Agaricomycetes</taxon>
        <taxon>Sebacinales</taxon>
        <taxon>Serendipitaceae</taxon>
        <taxon>Serendipita</taxon>
    </lineage>
</organism>
<accession>G4TWL3</accession>
<feature type="binding site" evidence="8">
    <location>
        <position position="30"/>
    </location>
    <ligand>
        <name>Mg(2+)</name>
        <dbReference type="ChEBI" id="CHEBI:18420"/>
    </ligand>
</feature>
<gene>
    <name evidence="10" type="ORF">PIIN_09696</name>
</gene>
<dbReference type="STRING" id="1109443.G4TWL3"/>
<evidence type="ECO:0000313" key="11">
    <source>
        <dbReference type="Proteomes" id="UP000007148"/>
    </source>
</evidence>
<dbReference type="PROSITE" id="PS51417">
    <property type="entry name" value="ARF"/>
    <property type="match status" value="1"/>
</dbReference>
<dbReference type="SUPFAM" id="SSF52540">
    <property type="entry name" value="P-loop containing nucleoside triphosphate hydrolases"/>
    <property type="match status" value="1"/>
</dbReference>
<dbReference type="PANTHER" id="PTHR45697">
    <property type="entry name" value="ADP-RIBOSYLATION FACTOR-LIKE PROTEIN 2-RELATED"/>
    <property type="match status" value="1"/>
</dbReference>
<dbReference type="InterPro" id="IPR044612">
    <property type="entry name" value="ARL2/3"/>
</dbReference>
<comment type="caution">
    <text evidence="10">The sequence shown here is derived from an EMBL/GenBank/DDBJ whole genome shotgun (WGS) entry which is preliminary data.</text>
</comment>
<dbReference type="InterPro" id="IPR027417">
    <property type="entry name" value="P-loop_NTPase"/>
</dbReference>
<keyword evidence="11" id="KW-1185">Reference proteome</keyword>
<feature type="binding site" evidence="7">
    <location>
        <position position="69"/>
    </location>
    <ligand>
        <name>GTP</name>
        <dbReference type="ChEBI" id="CHEBI:37565"/>
    </ligand>
</feature>
<evidence type="ECO:0000256" key="5">
    <source>
        <dbReference type="ARBA" id="ARBA00023288"/>
    </source>
</evidence>
<dbReference type="PRINTS" id="PR00328">
    <property type="entry name" value="SAR1GTPBP"/>
</dbReference>